<proteinExistence type="predicted"/>
<dbReference type="EMBL" id="KB096503">
    <property type="protein sequence ID" value="ESO04152.1"/>
    <property type="molecule type" value="Genomic_DNA"/>
</dbReference>
<dbReference type="EMBL" id="AMQM01009490">
    <property type="status" value="NOT_ANNOTATED_CDS"/>
    <property type="molecule type" value="Genomic_DNA"/>
</dbReference>
<accession>T1FKU6</accession>
<dbReference type="AlphaFoldDB" id="T1FKU6"/>
<dbReference type="GeneID" id="20209445"/>
<gene>
    <name evidence="2" type="primary">20209445</name>
    <name evidence="1" type="ORF">HELRODRAFT_184247</name>
</gene>
<protein>
    <submittedName>
        <fullName evidence="1 2">Uncharacterized protein</fullName>
    </submittedName>
</protein>
<dbReference type="EnsemblMetazoa" id="HelroT184247">
    <property type="protein sequence ID" value="HelroP184247"/>
    <property type="gene ID" value="HelroG184247"/>
</dbReference>
<reference evidence="3" key="1">
    <citation type="submission" date="2012-12" db="EMBL/GenBank/DDBJ databases">
        <authorList>
            <person name="Hellsten U."/>
            <person name="Grimwood J."/>
            <person name="Chapman J.A."/>
            <person name="Shapiro H."/>
            <person name="Aerts A."/>
            <person name="Otillar R.P."/>
            <person name="Terry A.Y."/>
            <person name="Boore J.L."/>
            <person name="Simakov O."/>
            <person name="Marletaz F."/>
            <person name="Cho S.-J."/>
            <person name="Edsinger-Gonzales E."/>
            <person name="Havlak P."/>
            <person name="Kuo D.-H."/>
            <person name="Larsson T."/>
            <person name="Lv J."/>
            <person name="Arendt D."/>
            <person name="Savage R."/>
            <person name="Osoegawa K."/>
            <person name="de Jong P."/>
            <person name="Lindberg D.R."/>
            <person name="Seaver E.C."/>
            <person name="Weisblat D.A."/>
            <person name="Putnam N.H."/>
            <person name="Grigoriev I.V."/>
            <person name="Rokhsar D.S."/>
        </authorList>
    </citation>
    <scope>NUCLEOTIDE SEQUENCE</scope>
</reference>
<keyword evidence="3" id="KW-1185">Reference proteome</keyword>
<dbReference type="HOGENOM" id="CLU_1870246_0_0_1"/>
<dbReference type="RefSeq" id="XP_009017753.1">
    <property type="nucleotide sequence ID" value="XM_009019505.1"/>
</dbReference>
<reference evidence="2" key="3">
    <citation type="submission" date="2015-06" db="UniProtKB">
        <authorList>
            <consortium name="EnsemblMetazoa"/>
        </authorList>
    </citation>
    <scope>IDENTIFICATION</scope>
</reference>
<dbReference type="KEGG" id="hro:HELRODRAFT_184247"/>
<evidence type="ECO:0000313" key="2">
    <source>
        <dbReference type="EnsemblMetazoa" id="HelroP184247"/>
    </source>
</evidence>
<sequence>AGSSASSSMSRASISARLDAASGHSQADPVEHLVRKMFNFNIRIYDDKLHKTIRDEVPEETKQEAKRDSNSTQHPIIEAQNWCVEYVSEEKIFLGTDVLFFVGDRRPYFTFQVGLEIFLKTFNKLRYSKKSYKREML</sequence>
<reference evidence="1 3" key="2">
    <citation type="journal article" date="2013" name="Nature">
        <title>Insights into bilaterian evolution from three spiralian genomes.</title>
        <authorList>
            <person name="Simakov O."/>
            <person name="Marletaz F."/>
            <person name="Cho S.J."/>
            <person name="Edsinger-Gonzales E."/>
            <person name="Havlak P."/>
            <person name="Hellsten U."/>
            <person name="Kuo D.H."/>
            <person name="Larsson T."/>
            <person name="Lv J."/>
            <person name="Arendt D."/>
            <person name="Savage R."/>
            <person name="Osoegawa K."/>
            <person name="de Jong P."/>
            <person name="Grimwood J."/>
            <person name="Chapman J.A."/>
            <person name="Shapiro H."/>
            <person name="Aerts A."/>
            <person name="Otillar R.P."/>
            <person name="Terry A.Y."/>
            <person name="Boore J.L."/>
            <person name="Grigoriev I.V."/>
            <person name="Lindberg D.R."/>
            <person name="Seaver E.C."/>
            <person name="Weisblat D.A."/>
            <person name="Putnam N.H."/>
            <person name="Rokhsar D.S."/>
        </authorList>
    </citation>
    <scope>NUCLEOTIDE SEQUENCE</scope>
</reference>
<dbReference type="Proteomes" id="UP000015101">
    <property type="component" value="Unassembled WGS sequence"/>
</dbReference>
<dbReference type="CTD" id="20209445"/>
<organism evidence="2 3">
    <name type="scientific">Helobdella robusta</name>
    <name type="common">Californian leech</name>
    <dbReference type="NCBI Taxonomy" id="6412"/>
    <lineage>
        <taxon>Eukaryota</taxon>
        <taxon>Metazoa</taxon>
        <taxon>Spiralia</taxon>
        <taxon>Lophotrochozoa</taxon>
        <taxon>Annelida</taxon>
        <taxon>Clitellata</taxon>
        <taxon>Hirudinea</taxon>
        <taxon>Rhynchobdellida</taxon>
        <taxon>Glossiphoniidae</taxon>
        <taxon>Helobdella</taxon>
    </lineage>
</organism>
<dbReference type="InParanoid" id="T1FKU6"/>
<evidence type="ECO:0000313" key="3">
    <source>
        <dbReference type="Proteomes" id="UP000015101"/>
    </source>
</evidence>
<name>T1FKU6_HELRO</name>
<evidence type="ECO:0000313" key="1">
    <source>
        <dbReference type="EMBL" id="ESO04152.1"/>
    </source>
</evidence>